<feature type="non-terminal residue" evidence="1">
    <location>
        <position position="135"/>
    </location>
</feature>
<accession>A0A813CBY2</accession>
<name>A0A813CBY2_9DINO</name>
<dbReference type="OrthoDB" id="4694525at2759"/>
<proteinExistence type="predicted"/>
<dbReference type="EMBL" id="CAJNJA010091872">
    <property type="protein sequence ID" value="CAE7940632.1"/>
    <property type="molecule type" value="Genomic_DNA"/>
</dbReference>
<protein>
    <submittedName>
        <fullName evidence="1">Uncharacterized protein</fullName>
    </submittedName>
</protein>
<evidence type="ECO:0000313" key="1">
    <source>
        <dbReference type="EMBL" id="CAE7940632.1"/>
    </source>
</evidence>
<gene>
    <name evidence="1" type="ORF">SNEC2469_LOCUS33964</name>
</gene>
<evidence type="ECO:0000313" key="2">
    <source>
        <dbReference type="Proteomes" id="UP000601435"/>
    </source>
</evidence>
<sequence length="135" mass="15185">MYLKTGVDYRKPDETTPPCQDGNTTDCVMGGFAAAYFQVPDKSDLTLELHVKVPGEADLSHSWDIQTADAGSGDAQARIAFLYQNHSEYLKKWRTGSLSDNTKFTNAWFNEKFVDKELTIHDIDSSNFKPNLETN</sequence>
<reference evidence="1" key="1">
    <citation type="submission" date="2021-02" db="EMBL/GenBank/DDBJ databases">
        <authorList>
            <person name="Dougan E. K."/>
            <person name="Rhodes N."/>
            <person name="Thang M."/>
            <person name="Chan C."/>
        </authorList>
    </citation>
    <scope>NUCLEOTIDE SEQUENCE</scope>
</reference>
<dbReference type="Proteomes" id="UP000601435">
    <property type="component" value="Unassembled WGS sequence"/>
</dbReference>
<organism evidence="1 2">
    <name type="scientific">Symbiodinium necroappetens</name>
    <dbReference type="NCBI Taxonomy" id="1628268"/>
    <lineage>
        <taxon>Eukaryota</taxon>
        <taxon>Sar</taxon>
        <taxon>Alveolata</taxon>
        <taxon>Dinophyceae</taxon>
        <taxon>Suessiales</taxon>
        <taxon>Symbiodiniaceae</taxon>
        <taxon>Symbiodinium</taxon>
    </lineage>
</organism>
<comment type="caution">
    <text evidence="1">The sequence shown here is derived from an EMBL/GenBank/DDBJ whole genome shotgun (WGS) entry which is preliminary data.</text>
</comment>
<dbReference type="AlphaFoldDB" id="A0A813CBY2"/>
<keyword evidence="2" id="KW-1185">Reference proteome</keyword>